<evidence type="ECO:0000313" key="4">
    <source>
        <dbReference type="Proteomes" id="UP001162162"/>
    </source>
</evidence>
<keyword evidence="1" id="KW-0175">Coiled coil</keyword>
<feature type="region of interest" description="Disordered" evidence="2">
    <location>
        <begin position="1"/>
        <end position="95"/>
    </location>
</feature>
<comment type="caution">
    <text evidence="3">The sequence shown here is derived from an EMBL/GenBank/DDBJ whole genome shotgun (WGS) entry which is preliminary data.</text>
</comment>
<sequence length="150" mass="16847">MVELSSTMSDNFEENSEKVSHMSDVVISPLEEDNTSSIENEVSDKICNEVSVNNTNENKSIVEDNYRTDSDSKESSPLGNSNLDSGPECESEVETDFEIKLSETIAYQQKIIEQNADIIKNFEEKCTNLDQQCKELNSKLELAIKQKDAP</sequence>
<protein>
    <submittedName>
        <fullName evidence="3">Uncharacterized protein</fullName>
    </submittedName>
</protein>
<name>A0AAV8XVS1_9CUCU</name>
<evidence type="ECO:0000256" key="1">
    <source>
        <dbReference type="SAM" id="Coils"/>
    </source>
</evidence>
<evidence type="ECO:0000256" key="2">
    <source>
        <dbReference type="SAM" id="MobiDB-lite"/>
    </source>
</evidence>
<accession>A0AAV8XVS1</accession>
<evidence type="ECO:0000313" key="3">
    <source>
        <dbReference type="EMBL" id="KAJ8942988.1"/>
    </source>
</evidence>
<organism evidence="3 4">
    <name type="scientific">Aromia moschata</name>
    <dbReference type="NCBI Taxonomy" id="1265417"/>
    <lineage>
        <taxon>Eukaryota</taxon>
        <taxon>Metazoa</taxon>
        <taxon>Ecdysozoa</taxon>
        <taxon>Arthropoda</taxon>
        <taxon>Hexapoda</taxon>
        <taxon>Insecta</taxon>
        <taxon>Pterygota</taxon>
        <taxon>Neoptera</taxon>
        <taxon>Endopterygota</taxon>
        <taxon>Coleoptera</taxon>
        <taxon>Polyphaga</taxon>
        <taxon>Cucujiformia</taxon>
        <taxon>Chrysomeloidea</taxon>
        <taxon>Cerambycidae</taxon>
        <taxon>Cerambycinae</taxon>
        <taxon>Callichromatini</taxon>
        <taxon>Aromia</taxon>
    </lineage>
</organism>
<feature type="compositionally biased region" description="Polar residues" evidence="2">
    <location>
        <begin position="75"/>
        <end position="84"/>
    </location>
</feature>
<proteinExistence type="predicted"/>
<keyword evidence="4" id="KW-1185">Reference proteome</keyword>
<dbReference type="Proteomes" id="UP001162162">
    <property type="component" value="Unassembled WGS sequence"/>
</dbReference>
<reference evidence="3" key="1">
    <citation type="journal article" date="2023" name="Insect Mol. Biol.">
        <title>Genome sequencing provides insights into the evolution of gene families encoding plant cell wall-degrading enzymes in longhorned beetles.</title>
        <authorList>
            <person name="Shin N.R."/>
            <person name="Okamura Y."/>
            <person name="Kirsch R."/>
            <person name="Pauchet Y."/>
        </authorList>
    </citation>
    <scope>NUCLEOTIDE SEQUENCE</scope>
    <source>
        <strain evidence="3">AMC_N1</strain>
    </source>
</reference>
<dbReference type="AlphaFoldDB" id="A0AAV8XVS1"/>
<feature type="coiled-coil region" evidence="1">
    <location>
        <begin position="119"/>
        <end position="146"/>
    </location>
</feature>
<dbReference type="EMBL" id="JAPWTK010000306">
    <property type="protein sequence ID" value="KAJ8942988.1"/>
    <property type="molecule type" value="Genomic_DNA"/>
</dbReference>
<feature type="compositionally biased region" description="Polar residues" evidence="2">
    <location>
        <begin position="1"/>
        <end position="10"/>
    </location>
</feature>
<feature type="compositionally biased region" description="Polar residues" evidence="2">
    <location>
        <begin position="50"/>
        <end position="59"/>
    </location>
</feature>
<feature type="compositionally biased region" description="Basic and acidic residues" evidence="2">
    <location>
        <begin position="60"/>
        <end position="74"/>
    </location>
</feature>
<gene>
    <name evidence="3" type="ORF">NQ318_001712</name>
</gene>